<dbReference type="CDD" id="cd07436">
    <property type="entry name" value="PHP_PolX"/>
    <property type="match status" value="1"/>
</dbReference>
<dbReference type="SMART" id="SM00483">
    <property type="entry name" value="POLXc"/>
    <property type="match status" value="1"/>
</dbReference>
<dbReference type="Gene3D" id="3.30.460.10">
    <property type="entry name" value="Beta Polymerase, domain 2"/>
    <property type="match status" value="1"/>
</dbReference>
<dbReference type="PANTHER" id="PTHR36928:SF1">
    <property type="entry name" value="PHOSPHATASE YCDX-RELATED"/>
    <property type="match status" value="1"/>
</dbReference>
<dbReference type="SUPFAM" id="SSF47802">
    <property type="entry name" value="DNA polymerase beta, N-terminal domain-like"/>
    <property type="match status" value="1"/>
</dbReference>
<dbReference type="EMBL" id="MHBW01000006">
    <property type="protein sequence ID" value="OGY09681.1"/>
    <property type="molecule type" value="Genomic_DNA"/>
</dbReference>
<dbReference type="CDD" id="cd00141">
    <property type="entry name" value="NT_POLXc"/>
    <property type="match status" value="1"/>
</dbReference>
<dbReference type="InterPro" id="IPR004013">
    <property type="entry name" value="PHP_dom"/>
</dbReference>
<dbReference type="Pfam" id="PF14716">
    <property type="entry name" value="HHH_8"/>
    <property type="match status" value="1"/>
</dbReference>
<proteinExistence type="predicted"/>
<dbReference type="Pfam" id="PF02811">
    <property type="entry name" value="PHP"/>
    <property type="match status" value="1"/>
</dbReference>
<dbReference type="InterPro" id="IPR002054">
    <property type="entry name" value="DNA-dir_DNA_pol_X"/>
</dbReference>
<evidence type="ECO:0000256" key="1">
    <source>
        <dbReference type="ARBA" id="ARBA00022679"/>
    </source>
</evidence>
<accession>A0A1G1V2S3</accession>
<dbReference type="SUPFAM" id="SSF89550">
    <property type="entry name" value="PHP domain-like"/>
    <property type="match status" value="1"/>
</dbReference>
<dbReference type="InterPro" id="IPR027421">
    <property type="entry name" value="DNA_pol_lamdba_lyase_dom_sf"/>
</dbReference>
<sequence>MSNLEIARLLRAVAAGYQIKHEKAPNSRFRIIAYQRAADAVEHLTSEAKNLWEEGNLDEVVGIGKTIADHLDELFKTGKVKHFEELLDGLPPAMFELMRVPGIGAKRAYKLSKELGITKAHGAVKKLASAAKHGKIRNLEGMGEQSELQILQTVAQVKSKSTRFLLPFAQSIADDVIAYMKRNPNVEKIDPLGSLRRQVATVGDVDISVASDHPEEVIAHFVAYPKKTKLIEAGPHSAAILVPGGLHVDLMVQPSKAYGALLQHFTGSKDHNVALRTLMLKKGLSLSEYGIQKIDKPGTELFDDEVKFYRRLGMDWIPPEIREDRGEIQAAIAHKLPHLVELSDIKGDLHLHSNFLKETSHDSGRDSMEKMVEIAETLGYEYVAFTEHNPKREESESKILDELKRKKEEVDHLNSSRESLHEKRVIKVFNSLEVDIRPSGELALPERAFETLDFAVAAVHSSFRGLRADQTKRILAAIEHPKVKILAHPTGRLLTGREGIDADWEKIFESCLKNKVILEINSWPARLDLPDQLVHDAVKAGLKLAVSTDSHATEQMELMRFGVSVARRGWAEASDIINTLGYTEVRSLLMSP</sequence>
<comment type="caution">
    <text evidence="4">The sequence shown here is derived from an EMBL/GenBank/DDBJ whole genome shotgun (WGS) entry which is preliminary data.</text>
</comment>
<reference evidence="4 5" key="1">
    <citation type="journal article" date="2016" name="Nat. Commun.">
        <title>Thousands of microbial genomes shed light on interconnected biogeochemical processes in an aquifer system.</title>
        <authorList>
            <person name="Anantharaman K."/>
            <person name="Brown C.T."/>
            <person name="Hug L.A."/>
            <person name="Sharon I."/>
            <person name="Castelle C.J."/>
            <person name="Probst A.J."/>
            <person name="Thomas B.C."/>
            <person name="Singh A."/>
            <person name="Wilkins M.J."/>
            <person name="Karaoz U."/>
            <person name="Brodie E.L."/>
            <person name="Williams K.H."/>
            <person name="Hubbard S.S."/>
            <person name="Banfield J.F."/>
        </authorList>
    </citation>
    <scope>NUCLEOTIDE SEQUENCE [LARGE SCALE GENOMIC DNA]</scope>
</reference>
<dbReference type="InterPro" id="IPR037160">
    <property type="entry name" value="DNA_Pol_thumb_sf"/>
</dbReference>
<evidence type="ECO:0000313" key="5">
    <source>
        <dbReference type="Proteomes" id="UP000177967"/>
    </source>
</evidence>
<gene>
    <name evidence="4" type="ORF">A2782_03105</name>
</gene>
<name>A0A1G1V2S3_9BACT</name>
<organism evidence="4 5">
    <name type="scientific">Candidatus Blackburnbacteria bacterium RIFCSPHIGHO2_01_FULL_43_15b</name>
    <dbReference type="NCBI Taxonomy" id="1797513"/>
    <lineage>
        <taxon>Bacteria</taxon>
        <taxon>Candidatus Blackburniibacteriota</taxon>
    </lineage>
</organism>
<dbReference type="GO" id="GO:0003677">
    <property type="term" value="F:DNA binding"/>
    <property type="evidence" value="ECO:0007669"/>
    <property type="project" value="InterPro"/>
</dbReference>
<evidence type="ECO:0000259" key="3">
    <source>
        <dbReference type="SMART" id="SM00483"/>
    </source>
</evidence>
<evidence type="ECO:0000256" key="2">
    <source>
        <dbReference type="ARBA" id="ARBA00022695"/>
    </source>
</evidence>
<evidence type="ECO:0000313" key="4">
    <source>
        <dbReference type="EMBL" id="OGY09681.1"/>
    </source>
</evidence>
<dbReference type="STRING" id="1797513.A2782_03105"/>
<dbReference type="InterPro" id="IPR029398">
    <property type="entry name" value="PolB_thumb"/>
</dbReference>
<dbReference type="PIRSF" id="PIRSF005047">
    <property type="entry name" value="UCP005047_YshC"/>
    <property type="match status" value="1"/>
</dbReference>
<keyword evidence="2" id="KW-0548">Nucleotidyltransferase</keyword>
<dbReference type="Gene3D" id="3.30.210.10">
    <property type="entry name" value="DNA polymerase, thumb domain"/>
    <property type="match status" value="1"/>
</dbReference>
<dbReference type="Gene3D" id="1.10.150.20">
    <property type="entry name" value="5' to 3' exonuclease, C-terminal subdomain"/>
    <property type="match status" value="1"/>
</dbReference>
<dbReference type="InterPro" id="IPR043519">
    <property type="entry name" value="NT_sf"/>
</dbReference>
<dbReference type="Gene3D" id="3.20.20.140">
    <property type="entry name" value="Metal-dependent hydrolases"/>
    <property type="match status" value="1"/>
</dbReference>
<dbReference type="InterPro" id="IPR010996">
    <property type="entry name" value="HHH_MUS81"/>
</dbReference>
<dbReference type="InterPro" id="IPR050243">
    <property type="entry name" value="PHP_phosphatase"/>
</dbReference>
<dbReference type="Gene3D" id="1.10.150.110">
    <property type="entry name" value="DNA polymerase beta, N-terminal domain-like"/>
    <property type="match status" value="1"/>
</dbReference>
<dbReference type="GO" id="GO:0008270">
    <property type="term" value="F:zinc ion binding"/>
    <property type="evidence" value="ECO:0007669"/>
    <property type="project" value="TreeGrafter"/>
</dbReference>
<dbReference type="PANTHER" id="PTHR36928">
    <property type="entry name" value="PHOSPHATASE YCDX-RELATED"/>
    <property type="match status" value="1"/>
</dbReference>
<dbReference type="InterPro" id="IPR047967">
    <property type="entry name" value="PolX_PHP"/>
</dbReference>
<dbReference type="InterPro" id="IPR022311">
    <property type="entry name" value="PolX-like"/>
</dbReference>
<dbReference type="Pfam" id="PF14791">
    <property type="entry name" value="DNA_pol_B_thumb"/>
    <property type="match status" value="1"/>
</dbReference>
<dbReference type="GO" id="GO:0005829">
    <property type="term" value="C:cytosol"/>
    <property type="evidence" value="ECO:0007669"/>
    <property type="project" value="TreeGrafter"/>
</dbReference>
<dbReference type="GO" id="GO:0042578">
    <property type="term" value="F:phosphoric ester hydrolase activity"/>
    <property type="evidence" value="ECO:0007669"/>
    <property type="project" value="TreeGrafter"/>
</dbReference>
<dbReference type="AlphaFoldDB" id="A0A1G1V2S3"/>
<protein>
    <recommendedName>
        <fullName evidence="3">DNA-directed DNA polymerase X domain-containing protein</fullName>
    </recommendedName>
</protein>
<dbReference type="GO" id="GO:0003887">
    <property type="term" value="F:DNA-directed DNA polymerase activity"/>
    <property type="evidence" value="ECO:0007669"/>
    <property type="project" value="InterPro"/>
</dbReference>
<dbReference type="SUPFAM" id="SSF81301">
    <property type="entry name" value="Nucleotidyltransferase"/>
    <property type="match status" value="1"/>
</dbReference>
<feature type="domain" description="DNA-directed DNA polymerase X" evidence="3">
    <location>
        <begin position="1"/>
        <end position="323"/>
    </location>
</feature>
<keyword evidence="1" id="KW-0808">Transferase</keyword>
<dbReference type="InterPro" id="IPR016195">
    <property type="entry name" value="Pol/histidinol_Pase-like"/>
</dbReference>
<dbReference type="Proteomes" id="UP000177967">
    <property type="component" value="Unassembled WGS sequence"/>
</dbReference>